<protein>
    <submittedName>
        <fullName evidence="1">Uncharacterized protein</fullName>
    </submittedName>
</protein>
<sequence length="47" mass="4893">MDSEKCKPAVGAATEPGVFAKSVWYRISSLGSGFLLKYGGIGISPIC</sequence>
<gene>
    <name evidence="1" type="ORF">LEP1GSC123_1007</name>
</gene>
<dbReference type="BioCyc" id="LBOR1193007:G11KN-1934-MONOMER"/>
<dbReference type="Proteomes" id="UP000011783">
    <property type="component" value="Unassembled WGS sequence"/>
</dbReference>
<evidence type="ECO:0000313" key="1">
    <source>
        <dbReference type="EMBL" id="EMG01167.1"/>
    </source>
</evidence>
<reference evidence="1 2" key="1">
    <citation type="submission" date="2013-01" db="EMBL/GenBank/DDBJ databases">
        <authorList>
            <person name="Harkins D.M."/>
            <person name="Durkin A.S."/>
            <person name="Brinkac L.M."/>
            <person name="Haft D.H."/>
            <person name="Selengut J.D."/>
            <person name="Sanka R."/>
            <person name="DePew J."/>
            <person name="Purushe J."/>
            <person name="Picardeau M."/>
            <person name="Werts C."/>
            <person name="Goarant C."/>
            <person name="Vinetz J.M."/>
            <person name="Sutton G.G."/>
            <person name="Nierman W.C."/>
            <person name="Fouts D.E."/>
        </authorList>
    </citation>
    <scope>NUCLEOTIDE SEQUENCE [LARGE SCALE GENOMIC DNA]</scope>
    <source>
        <strain evidence="1 2">200701203</strain>
    </source>
</reference>
<dbReference type="AlphaFoldDB" id="M3GJL4"/>
<evidence type="ECO:0000313" key="2">
    <source>
        <dbReference type="Proteomes" id="UP000011783"/>
    </source>
</evidence>
<accession>M3GJL4</accession>
<dbReference type="EMBL" id="AKWO02000031">
    <property type="protein sequence ID" value="EMG01167.1"/>
    <property type="molecule type" value="Genomic_DNA"/>
</dbReference>
<proteinExistence type="predicted"/>
<comment type="caution">
    <text evidence="1">The sequence shown here is derived from an EMBL/GenBank/DDBJ whole genome shotgun (WGS) entry which is preliminary data.</text>
</comment>
<organism evidence="1 2">
    <name type="scientific">Leptospira borgpetersenii str. 200701203</name>
    <dbReference type="NCBI Taxonomy" id="1193007"/>
    <lineage>
        <taxon>Bacteria</taxon>
        <taxon>Pseudomonadati</taxon>
        <taxon>Spirochaetota</taxon>
        <taxon>Spirochaetia</taxon>
        <taxon>Leptospirales</taxon>
        <taxon>Leptospiraceae</taxon>
        <taxon>Leptospira</taxon>
    </lineage>
</organism>
<name>M3GJL4_LEPBO</name>